<dbReference type="KEGG" id="fli:Fleli_1057"/>
<dbReference type="InterPro" id="IPR013766">
    <property type="entry name" value="Thioredoxin_domain"/>
</dbReference>
<evidence type="ECO:0000313" key="7">
    <source>
        <dbReference type="EMBL" id="AFM03502.1"/>
    </source>
</evidence>
<evidence type="ECO:0000256" key="4">
    <source>
        <dbReference type="PIRSR" id="PIRSR603782-2"/>
    </source>
</evidence>
<dbReference type="STRING" id="880071.Fleli_1057"/>
<proteinExistence type="inferred from homology"/>
<feature type="binding site" evidence="3">
    <location>
        <position position="198"/>
    </location>
    <ligand>
        <name>Cu cation</name>
        <dbReference type="ChEBI" id="CHEBI:23378"/>
    </ligand>
</feature>
<feature type="binding site" evidence="3">
    <location>
        <position position="109"/>
    </location>
    <ligand>
        <name>Cu cation</name>
        <dbReference type="ChEBI" id="CHEBI:23378"/>
    </ligand>
</feature>
<dbReference type="PANTHER" id="PTHR12151:SF25">
    <property type="entry name" value="LINALOOL DEHYDRATASE_ISOMERASE DOMAIN-CONTAINING PROTEIN"/>
    <property type="match status" value="1"/>
</dbReference>
<dbReference type="CDD" id="cd02968">
    <property type="entry name" value="SCO"/>
    <property type="match status" value="1"/>
</dbReference>
<dbReference type="Pfam" id="PF02630">
    <property type="entry name" value="SCO1-SenC"/>
    <property type="match status" value="1"/>
</dbReference>
<dbReference type="eggNOG" id="COG1999">
    <property type="taxonomic scope" value="Bacteria"/>
</dbReference>
<evidence type="ECO:0000256" key="2">
    <source>
        <dbReference type="ARBA" id="ARBA00023008"/>
    </source>
</evidence>
<keyword evidence="3" id="KW-0479">Metal-binding</keyword>
<dbReference type="OrthoDB" id="9811998at2"/>
<dbReference type="Proteomes" id="UP000006054">
    <property type="component" value="Chromosome"/>
</dbReference>
<dbReference type="InterPro" id="IPR036249">
    <property type="entry name" value="Thioredoxin-like_sf"/>
</dbReference>
<accession>U3GJK1</accession>
<evidence type="ECO:0000256" key="1">
    <source>
        <dbReference type="ARBA" id="ARBA00010996"/>
    </source>
</evidence>
<reference evidence="8" key="1">
    <citation type="submission" date="2012-06" db="EMBL/GenBank/DDBJ databases">
        <title>The complete genome of Flexibacter litoralis DSM 6794.</title>
        <authorList>
            <person name="Lucas S."/>
            <person name="Copeland A."/>
            <person name="Lapidus A."/>
            <person name="Glavina del Rio T."/>
            <person name="Dalin E."/>
            <person name="Tice H."/>
            <person name="Bruce D."/>
            <person name="Goodwin L."/>
            <person name="Pitluck S."/>
            <person name="Peters L."/>
            <person name="Ovchinnikova G."/>
            <person name="Lu M."/>
            <person name="Kyrpides N."/>
            <person name="Mavromatis K."/>
            <person name="Ivanova N."/>
            <person name="Brettin T."/>
            <person name="Detter J.C."/>
            <person name="Han C."/>
            <person name="Larimer F."/>
            <person name="Land M."/>
            <person name="Hauser L."/>
            <person name="Markowitz V."/>
            <person name="Cheng J.-F."/>
            <person name="Hugenholtz P."/>
            <person name="Woyke T."/>
            <person name="Wu D."/>
            <person name="Spring S."/>
            <person name="Lang E."/>
            <person name="Kopitz M."/>
            <person name="Brambilla E."/>
            <person name="Klenk H.-P."/>
            <person name="Eisen J.A."/>
        </authorList>
    </citation>
    <scope>NUCLEOTIDE SEQUENCE [LARGE SCALE GENOMIC DNA]</scope>
    <source>
        <strain evidence="8">ATCC 23117 / DSM 6794 / NBRC 15988 / NCIMB 1366 / Sio-4</strain>
    </source>
</reference>
<evidence type="ECO:0000256" key="3">
    <source>
        <dbReference type="PIRSR" id="PIRSR603782-1"/>
    </source>
</evidence>
<dbReference type="InterPro" id="IPR003782">
    <property type="entry name" value="SCO1/SenC"/>
</dbReference>
<keyword evidence="5" id="KW-1133">Transmembrane helix</keyword>
<dbReference type="PROSITE" id="PS51352">
    <property type="entry name" value="THIOREDOXIN_2"/>
    <property type="match status" value="1"/>
</dbReference>
<feature type="disulfide bond" description="Redox-active" evidence="4">
    <location>
        <begin position="109"/>
        <end position="114"/>
    </location>
</feature>
<sequence precursor="true">MLDQSEPTLKKKDYKNLIILLAILVLPAIFIFFLMTGETKHKTLPIMYSLRLPDFDPTFIKSSLGCEPNFEDSTHRTTPFSLTNQLGKTMTEKDFRGSIYVANFILTRCTQNICPKMASEMIRVQEAFKDNKDVKIISYSIDPTYDTPEILKEYAEKYNADNSKWFFLTGTEDQIFEQAKCSYFLPAQKNDTYVNIDHSERFVLVDKKGQIRGYYKGTELVDVDRLIHEIQVLQLEKE</sequence>
<feature type="domain" description="Thioredoxin" evidence="6">
    <location>
        <begin position="71"/>
        <end position="235"/>
    </location>
</feature>
<evidence type="ECO:0000313" key="8">
    <source>
        <dbReference type="Proteomes" id="UP000006054"/>
    </source>
</evidence>
<feature type="transmembrane region" description="Helical" evidence="5">
    <location>
        <begin position="17"/>
        <end position="37"/>
    </location>
</feature>
<dbReference type="Gene3D" id="3.40.30.10">
    <property type="entry name" value="Glutaredoxin"/>
    <property type="match status" value="1"/>
</dbReference>
<feature type="binding site" evidence="3">
    <location>
        <position position="114"/>
    </location>
    <ligand>
        <name>Cu cation</name>
        <dbReference type="ChEBI" id="CHEBI:23378"/>
    </ligand>
</feature>
<dbReference type="HOGENOM" id="CLU_050131_2_0_10"/>
<keyword evidence="2 3" id="KW-0186">Copper</keyword>
<comment type="similarity">
    <text evidence="1">Belongs to the SCO1/2 family.</text>
</comment>
<name>U3GJK1_BERLS</name>
<dbReference type="RefSeq" id="WP_014796960.1">
    <property type="nucleotide sequence ID" value="NC_018018.1"/>
</dbReference>
<dbReference type="AlphaFoldDB" id="U3GJK1"/>
<organism evidence="7 8">
    <name type="scientific">Bernardetia litoralis (strain ATCC 23117 / DSM 6794 / NBRC 15988 / NCIMB 1366 / Fx l1 / Sio-4)</name>
    <name type="common">Flexibacter litoralis</name>
    <dbReference type="NCBI Taxonomy" id="880071"/>
    <lineage>
        <taxon>Bacteria</taxon>
        <taxon>Pseudomonadati</taxon>
        <taxon>Bacteroidota</taxon>
        <taxon>Cytophagia</taxon>
        <taxon>Cytophagales</taxon>
        <taxon>Bernardetiaceae</taxon>
        <taxon>Bernardetia</taxon>
    </lineage>
</organism>
<dbReference type="GO" id="GO:0046872">
    <property type="term" value="F:metal ion binding"/>
    <property type="evidence" value="ECO:0007669"/>
    <property type="project" value="UniProtKB-KW"/>
</dbReference>
<gene>
    <name evidence="7" type="ordered locus">Fleli_1057</name>
</gene>
<evidence type="ECO:0000256" key="5">
    <source>
        <dbReference type="SAM" id="Phobius"/>
    </source>
</evidence>
<dbReference type="EMBL" id="CP003345">
    <property type="protein sequence ID" value="AFM03502.1"/>
    <property type="molecule type" value="Genomic_DNA"/>
</dbReference>
<keyword evidence="4" id="KW-1015">Disulfide bond</keyword>
<protein>
    <submittedName>
        <fullName evidence="7">Uncharacterized protein SCO1/SenC/PrrC, involved in biogenesis of respiratory and photosynthetic systems</fullName>
    </submittedName>
</protein>
<keyword evidence="8" id="KW-1185">Reference proteome</keyword>
<dbReference type="SUPFAM" id="SSF52833">
    <property type="entry name" value="Thioredoxin-like"/>
    <property type="match status" value="1"/>
</dbReference>
<dbReference type="PANTHER" id="PTHR12151">
    <property type="entry name" value="ELECTRON TRANSPORT PROTIN SCO1/SENC FAMILY MEMBER"/>
    <property type="match status" value="1"/>
</dbReference>
<keyword evidence="5" id="KW-0812">Transmembrane</keyword>
<dbReference type="PATRIC" id="fig|880071.3.peg.1034"/>
<evidence type="ECO:0000259" key="6">
    <source>
        <dbReference type="PROSITE" id="PS51352"/>
    </source>
</evidence>
<keyword evidence="5" id="KW-0472">Membrane</keyword>